<dbReference type="SUPFAM" id="SSF52029">
    <property type="entry name" value="GroEL apical domain-like"/>
    <property type="match status" value="1"/>
</dbReference>
<dbReference type="EMBL" id="BQKI01000199">
    <property type="protein sequence ID" value="GJN40992.1"/>
    <property type="molecule type" value="Genomic_DNA"/>
</dbReference>
<accession>A0AAV5G1F5</accession>
<organism evidence="2 4">
    <name type="scientific">Eleusine coracana subsp. coracana</name>
    <dbReference type="NCBI Taxonomy" id="191504"/>
    <lineage>
        <taxon>Eukaryota</taxon>
        <taxon>Viridiplantae</taxon>
        <taxon>Streptophyta</taxon>
        <taxon>Embryophyta</taxon>
        <taxon>Tracheophyta</taxon>
        <taxon>Spermatophyta</taxon>
        <taxon>Magnoliopsida</taxon>
        <taxon>Liliopsida</taxon>
        <taxon>Poales</taxon>
        <taxon>Poaceae</taxon>
        <taxon>PACMAD clade</taxon>
        <taxon>Chloridoideae</taxon>
        <taxon>Cynodonteae</taxon>
        <taxon>Eleusininae</taxon>
        <taxon>Eleusine</taxon>
    </lineage>
</organism>
<feature type="compositionally biased region" description="Polar residues" evidence="1">
    <location>
        <begin position="80"/>
        <end position="128"/>
    </location>
</feature>
<dbReference type="Proteomes" id="UP001054889">
    <property type="component" value="Unassembled WGS sequence"/>
</dbReference>
<dbReference type="PANTHER" id="PTHR45748">
    <property type="entry name" value="1-PHOSPHATIDYLINOSITOL 3-PHOSPHATE 5-KINASE-RELATED"/>
    <property type="match status" value="1"/>
</dbReference>
<dbReference type="GO" id="GO:0000285">
    <property type="term" value="F:1-phosphatidylinositol-3-phosphate 5-kinase activity"/>
    <property type="evidence" value="ECO:0007669"/>
    <property type="project" value="TreeGrafter"/>
</dbReference>
<dbReference type="GO" id="GO:0010008">
    <property type="term" value="C:endosome membrane"/>
    <property type="evidence" value="ECO:0007669"/>
    <property type="project" value="TreeGrafter"/>
</dbReference>
<evidence type="ECO:0000256" key="1">
    <source>
        <dbReference type="SAM" id="MobiDB-lite"/>
    </source>
</evidence>
<gene>
    <name evidence="2" type="primary">gn00205</name>
    <name evidence="3" type="synonym">gn00310</name>
    <name evidence="2" type="ORF">PR202_gn00205</name>
    <name evidence="3" type="ORF">PR202_gn00310</name>
</gene>
<reference evidence="2" key="1">
    <citation type="journal article" date="2018" name="DNA Res.">
        <title>Multiple hybrid de novo genome assembly of finger millet, an orphan allotetraploid crop.</title>
        <authorList>
            <person name="Hatakeyama M."/>
            <person name="Aluri S."/>
            <person name="Balachadran M.T."/>
            <person name="Sivarajan S.R."/>
            <person name="Patrignani A."/>
            <person name="Gruter S."/>
            <person name="Poveda L."/>
            <person name="Shimizu-Inatsugi R."/>
            <person name="Baeten J."/>
            <person name="Francoijs K.J."/>
            <person name="Nataraja K.N."/>
            <person name="Reddy Y.A.N."/>
            <person name="Phadnis S."/>
            <person name="Ravikumar R.L."/>
            <person name="Schlapbach R."/>
            <person name="Sreeman S.M."/>
            <person name="Shimizu K.K."/>
        </authorList>
    </citation>
    <scope>NUCLEOTIDE SEQUENCE</scope>
</reference>
<dbReference type="AlphaFoldDB" id="A0AAV5G1F5"/>
<evidence type="ECO:0000313" key="4">
    <source>
        <dbReference type="Proteomes" id="UP001054889"/>
    </source>
</evidence>
<dbReference type="PANTHER" id="PTHR45748:SF3">
    <property type="entry name" value="1-PHOSPHATIDYLINOSITOL-3-PHOSPHATE 5-KINASE"/>
    <property type="match status" value="1"/>
</dbReference>
<comment type="caution">
    <text evidence="2">The sequence shown here is derived from an EMBL/GenBank/DDBJ whole genome shotgun (WGS) entry which is preliminary data.</text>
</comment>
<evidence type="ECO:0000313" key="2">
    <source>
        <dbReference type="EMBL" id="GJN40894.1"/>
    </source>
</evidence>
<keyword evidence="4" id="KW-1185">Reference proteome</keyword>
<protein>
    <submittedName>
        <fullName evidence="2">Uncharacterized protein</fullName>
    </submittedName>
</protein>
<dbReference type="InterPro" id="IPR027409">
    <property type="entry name" value="GroEL-like_apical_dom_sf"/>
</dbReference>
<feature type="compositionally biased region" description="Basic and acidic residues" evidence="1">
    <location>
        <begin position="459"/>
        <end position="470"/>
    </location>
</feature>
<dbReference type="Gene3D" id="3.50.7.10">
    <property type="entry name" value="GroEL"/>
    <property type="match status" value="1"/>
</dbReference>
<sequence>MEAAGSDDAATAPETNAERRPPRAARGKHLDWAWFSIHAEADRCECPSSSSGPEPLPELKSLAILQLSIGVNPDQVVISQGCSSPRSSDTVTGQRSCSPWPTATVAAKSSPTSLTWPSRSRNSPRTGPSTPPCSALYLVQVVQRLLRLWPLLRPSVDSPSSAASPRCCSLLHLSIAGRSSAASRRYNLPHIVLKNNMYLYLLSDEVQFELTEACRLSSAQPPLLALSAACRRASRPAPSSRRSPCALHGRRSSYAELPLFDRASSPDSSLPPPGGIIVVVVDAFSVSSYNACLIPITSFDIRSDDEDEEYAGYCSDRHGQHGQHNEQYYGPDEFDELDRSCNSATSQTVEENIISKEIAARVIDQGFPSTLPVMKTEDDPEPDNSSECGAASSIYALEGTDINQVDFEKNELFWLPPEPEDEEDEMEGGLFFEDDDDELVTDGEQCRIRSPSSFGSGEFRSKDRSSEQHKKVMKNVVDGHFRALISQLLQVENISLNEGDNMGWLEIVTSLSWEAANFLRPDTSQSGGMDPGGYVKVKCLACGHRSESTVVKGIVCKKNVAHRRMTSRIEKPRLLLLAGALEYHRVTNQLSSIDTLLQQVHSPFYVLVCE</sequence>
<reference evidence="2" key="2">
    <citation type="submission" date="2021-12" db="EMBL/GenBank/DDBJ databases">
        <title>Resequencing data analysis of finger millet.</title>
        <authorList>
            <person name="Hatakeyama M."/>
            <person name="Aluri S."/>
            <person name="Balachadran M.T."/>
            <person name="Sivarajan S.R."/>
            <person name="Poveda L."/>
            <person name="Shimizu-Inatsugi R."/>
            <person name="Schlapbach R."/>
            <person name="Sreeman S.M."/>
            <person name="Shimizu K.K."/>
        </authorList>
    </citation>
    <scope>NUCLEOTIDE SEQUENCE</scope>
</reference>
<feature type="region of interest" description="Disordered" evidence="1">
    <location>
        <begin position="1"/>
        <end position="28"/>
    </location>
</feature>
<feature type="region of interest" description="Disordered" evidence="1">
    <location>
        <begin position="447"/>
        <end position="470"/>
    </location>
</feature>
<name>A0AAV5G1F5_ELECO</name>
<dbReference type="EMBL" id="BQKI01000199">
    <property type="protein sequence ID" value="GJN40894.1"/>
    <property type="molecule type" value="Genomic_DNA"/>
</dbReference>
<feature type="region of interest" description="Disordered" evidence="1">
    <location>
        <begin position="80"/>
        <end position="131"/>
    </location>
</feature>
<evidence type="ECO:0000313" key="3">
    <source>
        <dbReference type="EMBL" id="GJN40992.1"/>
    </source>
</evidence>
<proteinExistence type="predicted"/>
<dbReference type="GO" id="GO:0046854">
    <property type="term" value="P:phosphatidylinositol phosphate biosynthetic process"/>
    <property type="evidence" value="ECO:0007669"/>
    <property type="project" value="TreeGrafter"/>
</dbReference>